<comment type="caution">
    <text evidence="13">The sequence shown here is derived from an EMBL/GenBank/DDBJ whole genome shotgun (WGS) entry which is preliminary data.</text>
</comment>
<evidence type="ECO:0000256" key="7">
    <source>
        <dbReference type="ARBA" id="ARBA00022989"/>
    </source>
</evidence>
<feature type="transmembrane region" description="Helical" evidence="12">
    <location>
        <begin position="12"/>
        <end position="45"/>
    </location>
</feature>
<keyword evidence="9 12" id="KW-0472">Membrane</keyword>
<evidence type="ECO:0000256" key="5">
    <source>
        <dbReference type="ARBA" id="ARBA00022692"/>
    </source>
</evidence>
<feature type="transmembrane region" description="Helical" evidence="12">
    <location>
        <begin position="152"/>
        <end position="172"/>
    </location>
</feature>
<evidence type="ECO:0000256" key="6">
    <source>
        <dbReference type="ARBA" id="ARBA00022695"/>
    </source>
</evidence>
<evidence type="ECO:0000256" key="10">
    <source>
        <dbReference type="ARBA" id="ARBA00023209"/>
    </source>
</evidence>
<proteinExistence type="predicted"/>
<accession>A0A0F9QWZ8</accession>
<evidence type="ECO:0000256" key="9">
    <source>
        <dbReference type="ARBA" id="ARBA00023136"/>
    </source>
</evidence>
<dbReference type="GO" id="GO:0004605">
    <property type="term" value="F:phosphatidate cytidylyltransferase activity"/>
    <property type="evidence" value="ECO:0007669"/>
    <property type="project" value="TreeGrafter"/>
</dbReference>
<keyword evidence="10" id="KW-0594">Phospholipid biosynthesis</keyword>
<dbReference type="EMBL" id="LAZR01001201">
    <property type="protein sequence ID" value="KKN48825.1"/>
    <property type="molecule type" value="Genomic_DNA"/>
</dbReference>
<sequence length="217" mass="24067">MDYNTKGPLRIISALVGGFILLAAIFFGRYALLGAISFVFIAAVYEYTSLLREKNRLKLALLGPGIFYIGLLFMINAIFELPLGNVLVLFTFLGTWAFDTAAYYIGTKWGHHKIIPKISPNKSLEGFIGGLLAVTIIAILLPDFLFKVGTESFLKAGWILTISFGAFLGDIIESSTKRKLEVKDSSKLIPGHGGFLDRFDSLMITATAAYLFYRWFL</sequence>
<evidence type="ECO:0008006" key="14">
    <source>
        <dbReference type="Google" id="ProtNLM"/>
    </source>
</evidence>
<dbReference type="Pfam" id="PF01148">
    <property type="entry name" value="CTP_transf_1"/>
    <property type="match status" value="1"/>
</dbReference>
<dbReference type="PANTHER" id="PTHR46382">
    <property type="entry name" value="PHOSPHATIDATE CYTIDYLYLTRANSFERASE"/>
    <property type="match status" value="1"/>
</dbReference>
<evidence type="ECO:0000256" key="8">
    <source>
        <dbReference type="ARBA" id="ARBA00023098"/>
    </source>
</evidence>
<keyword evidence="11" id="KW-1208">Phospholipid metabolism</keyword>
<comment type="subcellular location">
    <subcellularLocation>
        <location evidence="1">Cell membrane</location>
        <topology evidence="1">Multi-pass membrane protein</topology>
    </subcellularLocation>
</comment>
<evidence type="ECO:0000256" key="1">
    <source>
        <dbReference type="ARBA" id="ARBA00004651"/>
    </source>
</evidence>
<keyword evidence="2" id="KW-1003">Cell membrane</keyword>
<feature type="transmembrane region" description="Helical" evidence="12">
    <location>
        <begin position="126"/>
        <end position="146"/>
    </location>
</feature>
<organism evidence="13">
    <name type="scientific">marine sediment metagenome</name>
    <dbReference type="NCBI Taxonomy" id="412755"/>
    <lineage>
        <taxon>unclassified sequences</taxon>
        <taxon>metagenomes</taxon>
        <taxon>ecological metagenomes</taxon>
    </lineage>
</organism>
<evidence type="ECO:0000313" key="13">
    <source>
        <dbReference type="EMBL" id="KKN48825.1"/>
    </source>
</evidence>
<keyword evidence="8" id="KW-0443">Lipid metabolism</keyword>
<dbReference type="AlphaFoldDB" id="A0A0F9QWZ8"/>
<protein>
    <recommendedName>
        <fullName evidence="14">Phosphatidate cytidylyltransferase</fullName>
    </recommendedName>
</protein>
<name>A0A0F9QWZ8_9ZZZZ</name>
<feature type="transmembrane region" description="Helical" evidence="12">
    <location>
        <begin position="85"/>
        <end position="105"/>
    </location>
</feature>
<keyword evidence="4" id="KW-0808">Transferase</keyword>
<dbReference type="GO" id="GO:0005886">
    <property type="term" value="C:plasma membrane"/>
    <property type="evidence" value="ECO:0007669"/>
    <property type="project" value="UniProtKB-SubCell"/>
</dbReference>
<gene>
    <name evidence="13" type="ORF">LCGC14_0649020</name>
</gene>
<feature type="transmembrane region" description="Helical" evidence="12">
    <location>
        <begin position="57"/>
        <end position="79"/>
    </location>
</feature>
<reference evidence="13" key="1">
    <citation type="journal article" date="2015" name="Nature">
        <title>Complex archaea that bridge the gap between prokaryotes and eukaryotes.</title>
        <authorList>
            <person name="Spang A."/>
            <person name="Saw J.H."/>
            <person name="Jorgensen S.L."/>
            <person name="Zaremba-Niedzwiedzka K."/>
            <person name="Martijn J."/>
            <person name="Lind A.E."/>
            <person name="van Eijk R."/>
            <person name="Schleper C."/>
            <person name="Guy L."/>
            <person name="Ettema T.J."/>
        </authorList>
    </citation>
    <scope>NUCLEOTIDE SEQUENCE</scope>
</reference>
<evidence type="ECO:0000256" key="2">
    <source>
        <dbReference type="ARBA" id="ARBA00022475"/>
    </source>
</evidence>
<keyword evidence="7 12" id="KW-1133">Transmembrane helix</keyword>
<evidence type="ECO:0000256" key="12">
    <source>
        <dbReference type="SAM" id="Phobius"/>
    </source>
</evidence>
<keyword evidence="6" id="KW-0548">Nucleotidyltransferase</keyword>
<dbReference type="PANTHER" id="PTHR46382:SF1">
    <property type="entry name" value="PHOSPHATIDATE CYTIDYLYLTRANSFERASE"/>
    <property type="match status" value="1"/>
</dbReference>
<keyword evidence="3" id="KW-0444">Lipid biosynthesis</keyword>
<evidence type="ECO:0000256" key="11">
    <source>
        <dbReference type="ARBA" id="ARBA00023264"/>
    </source>
</evidence>
<keyword evidence="5 12" id="KW-0812">Transmembrane</keyword>
<evidence type="ECO:0000256" key="3">
    <source>
        <dbReference type="ARBA" id="ARBA00022516"/>
    </source>
</evidence>
<evidence type="ECO:0000256" key="4">
    <source>
        <dbReference type="ARBA" id="ARBA00022679"/>
    </source>
</evidence>
<dbReference type="GO" id="GO:0016024">
    <property type="term" value="P:CDP-diacylglycerol biosynthetic process"/>
    <property type="evidence" value="ECO:0007669"/>
    <property type="project" value="TreeGrafter"/>
</dbReference>